<proteinExistence type="predicted"/>
<dbReference type="EMBL" id="CP003190">
    <property type="protein sequence ID" value="AGL86671.1"/>
    <property type="molecule type" value="Genomic_DNA"/>
</dbReference>
<sequence length="123" mass="14197">MKELVSSDLKNQTIAVFNKALHPELFDSIYSKWQEAGAKLIPFVELNQALLDRTLSLEKIIIASFDLRDDLLNEKAIIRRALGDSIWVPFSLVRRIGWNSRESQRFLNLARDFALKPPDMARQ</sequence>
<evidence type="ECO:0000313" key="1">
    <source>
        <dbReference type="EMBL" id="AGL86671.1"/>
    </source>
</evidence>
<dbReference type="HOGENOM" id="CLU_2013315_0_0_6"/>
<dbReference type="AlphaFoldDB" id="A0A2C9EST4"/>
<protein>
    <submittedName>
        <fullName evidence="1">Uncharacterized protein</fullName>
    </submittedName>
</protein>
<evidence type="ECO:0000313" key="2">
    <source>
        <dbReference type="Proteomes" id="UP000013940"/>
    </source>
</evidence>
<dbReference type="KEGG" id="pprc:PFLCHA0_c49210"/>
<gene>
    <name evidence="1" type="ORF">PFLCHA0_c49210</name>
</gene>
<accession>A0A2C9EST4</accession>
<dbReference type="Proteomes" id="UP000013940">
    <property type="component" value="Chromosome"/>
</dbReference>
<name>A0A2C9EST4_PSEPH</name>
<organism evidence="1 2">
    <name type="scientific">Pseudomonas protegens (strain DSM 19095 / LMG 27888 / CFBP 6595 / CHA0)</name>
    <dbReference type="NCBI Taxonomy" id="1124983"/>
    <lineage>
        <taxon>Bacteria</taxon>
        <taxon>Pseudomonadati</taxon>
        <taxon>Pseudomonadota</taxon>
        <taxon>Gammaproteobacteria</taxon>
        <taxon>Pseudomonadales</taxon>
        <taxon>Pseudomonadaceae</taxon>
        <taxon>Pseudomonas</taxon>
    </lineage>
</organism>
<reference evidence="2" key="1">
    <citation type="journal article" date="2014" name="Genome Announc.">
        <title>Full-genome sequence of the plant growth-promoting bacterium Pseudomonas protegens CHA0.</title>
        <authorList>
            <person name="Jousset A."/>
            <person name="Schuldes J."/>
            <person name="Keel C."/>
            <person name="Maurhofer M."/>
            <person name="Daniel R."/>
            <person name="Scheu S."/>
            <person name="Thuermer A."/>
        </authorList>
    </citation>
    <scope>NUCLEOTIDE SEQUENCE [LARGE SCALE GENOMIC DNA]</scope>
    <source>
        <strain evidence="2">DSM 19095 / LMG 27888 / CFBP 6595 / CHA0</strain>
    </source>
</reference>